<accession>A0ABQ7BCD9</accession>
<keyword evidence="7" id="KW-1185">Reference proteome</keyword>
<proteinExistence type="inferred from homology"/>
<reference evidence="6 7" key="1">
    <citation type="journal article" date="2020" name="BMC Genomics">
        <title>Intraspecific diversification of the crop wild relative Brassica cretica Lam. using demographic model selection.</title>
        <authorList>
            <person name="Kioukis A."/>
            <person name="Michalopoulou V.A."/>
            <person name="Briers L."/>
            <person name="Pirintsos S."/>
            <person name="Studholme D.J."/>
            <person name="Pavlidis P."/>
            <person name="Sarris P.F."/>
        </authorList>
    </citation>
    <scope>NUCLEOTIDE SEQUENCE [LARGE SCALE GENOMIC DNA]</scope>
    <source>
        <strain evidence="7">cv. PFS-1207/04</strain>
    </source>
</reference>
<name>A0ABQ7BCD9_BRACR</name>
<keyword evidence="2" id="KW-0645">Protease</keyword>
<dbReference type="Proteomes" id="UP000266723">
    <property type="component" value="Unassembled WGS sequence"/>
</dbReference>
<feature type="region of interest" description="Disordered" evidence="4">
    <location>
        <begin position="74"/>
        <end position="95"/>
    </location>
</feature>
<organism evidence="6 7">
    <name type="scientific">Brassica cretica</name>
    <name type="common">Mustard</name>
    <dbReference type="NCBI Taxonomy" id="69181"/>
    <lineage>
        <taxon>Eukaryota</taxon>
        <taxon>Viridiplantae</taxon>
        <taxon>Streptophyta</taxon>
        <taxon>Embryophyta</taxon>
        <taxon>Tracheophyta</taxon>
        <taxon>Spermatophyta</taxon>
        <taxon>Magnoliopsida</taxon>
        <taxon>eudicotyledons</taxon>
        <taxon>Gunneridae</taxon>
        <taxon>Pentapetalae</taxon>
        <taxon>rosids</taxon>
        <taxon>malvids</taxon>
        <taxon>Brassicales</taxon>
        <taxon>Brassicaceae</taxon>
        <taxon>Brassiceae</taxon>
        <taxon>Brassica</taxon>
    </lineage>
</organism>
<dbReference type="EMBL" id="QGKV02001507">
    <property type="protein sequence ID" value="KAF3529821.1"/>
    <property type="molecule type" value="Genomic_DNA"/>
</dbReference>
<evidence type="ECO:0000313" key="7">
    <source>
        <dbReference type="Proteomes" id="UP000266723"/>
    </source>
</evidence>
<keyword evidence="3" id="KW-0378">Hydrolase</keyword>
<evidence type="ECO:0000256" key="1">
    <source>
        <dbReference type="ARBA" id="ARBA00005234"/>
    </source>
</evidence>
<evidence type="ECO:0000256" key="3">
    <source>
        <dbReference type="ARBA" id="ARBA00022801"/>
    </source>
</evidence>
<sequence>MSDLAYSSIPAVGGVSALLGGALPQVEATSTQPHVDSSVVTEAPHPVESNVSDTSTEADPSSVAETILFQPSVSPSDLHQEPSFQTAFSSASGDKPLVGEATEADAIEFNTCEVTSPDAVGGSKDAKAEEVVTKKKTAKLKKAGRGVKPTNIGQPDGFQRYSKRLQALKRPRRAMKEKEAVSAVKSTIPITETTRFVGGFTPLLPPTPTRRAAFLRAIQNAKNHPATEADAFQIDTLMTVFECSRVVSQEAIDRVVAYIRKRREGLPSCRFDFLDFAFFSELLRNFPDFNACPSKDSFSFSPSLREQFIHRPQWFTHVDILYIPVVVGDGHWVGIIVDLNMWSMYVVEGNSACPSVFALTSVITPISIMLPHLIGCYCMTDNAQQLHYAPLTMSRLEIPCLVEHPGCSSVVALMFLELHAIGKELNSVHFNEEHVRTAAENYAIETLQMCQPGSVPPAE</sequence>
<gene>
    <name evidence="6" type="ORF">DY000_02039195</name>
</gene>
<feature type="compositionally biased region" description="Polar residues" evidence="4">
    <location>
        <begin position="49"/>
        <end position="59"/>
    </location>
</feature>
<dbReference type="PROSITE" id="PS50600">
    <property type="entry name" value="ULP_PROTEASE"/>
    <property type="match status" value="1"/>
</dbReference>
<protein>
    <recommendedName>
        <fullName evidence="5">Ubiquitin-like protease family profile domain-containing protein</fullName>
    </recommendedName>
</protein>
<feature type="region of interest" description="Disordered" evidence="4">
    <location>
        <begin position="29"/>
        <end position="60"/>
    </location>
</feature>
<dbReference type="InterPro" id="IPR038765">
    <property type="entry name" value="Papain-like_cys_pep_sf"/>
</dbReference>
<dbReference type="Pfam" id="PF02902">
    <property type="entry name" value="Peptidase_C48"/>
    <property type="match status" value="1"/>
</dbReference>
<feature type="compositionally biased region" description="Polar residues" evidence="4">
    <location>
        <begin position="29"/>
        <end position="40"/>
    </location>
</feature>
<evidence type="ECO:0000259" key="5">
    <source>
        <dbReference type="PROSITE" id="PS50600"/>
    </source>
</evidence>
<dbReference type="InterPro" id="IPR003653">
    <property type="entry name" value="Peptidase_C48_C"/>
</dbReference>
<evidence type="ECO:0000256" key="2">
    <source>
        <dbReference type="ARBA" id="ARBA00022670"/>
    </source>
</evidence>
<dbReference type="SUPFAM" id="SSF54001">
    <property type="entry name" value="Cysteine proteinases"/>
    <property type="match status" value="1"/>
</dbReference>
<feature type="domain" description="Ubiquitin-like protease family profile" evidence="5">
    <location>
        <begin position="216"/>
        <end position="459"/>
    </location>
</feature>
<comment type="similarity">
    <text evidence="1">Belongs to the peptidase C48 family.</text>
</comment>
<feature type="compositionally biased region" description="Polar residues" evidence="4">
    <location>
        <begin position="74"/>
        <end position="92"/>
    </location>
</feature>
<evidence type="ECO:0000313" key="6">
    <source>
        <dbReference type="EMBL" id="KAF3529821.1"/>
    </source>
</evidence>
<comment type="caution">
    <text evidence="6">The sequence shown here is derived from an EMBL/GenBank/DDBJ whole genome shotgun (WGS) entry which is preliminary data.</text>
</comment>
<evidence type="ECO:0000256" key="4">
    <source>
        <dbReference type="SAM" id="MobiDB-lite"/>
    </source>
</evidence>
<dbReference type="Gene3D" id="3.40.395.10">
    <property type="entry name" value="Adenoviral Proteinase, Chain A"/>
    <property type="match status" value="1"/>
</dbReference>